<dbReference type="Proteomes" id="UP000473278">
    <property type="component" value="Unassembled WGS sequence"/>
</dbReference>
<feature type="signal peptide" evidence="8">
    <location>
        <begin position="1"/>
        <end position="29"/>
    </location>
</feature>
<evidence type="ECO:0000259" key="9">
    <source>
        <dbReference type="PROSITE" id="PS52035"/>
    </source>
</evidence>
<dbReference type="SMART" id="SM00631">
    <property type="entry name" value="Zn_pept"/>
    <property type="match status" value="1"/>
</dbReference>
<dbReference type="GO" id="GO:0008270">
    <property type="term" value="F:zinc ion binding"/>
    <property type="evidence" value="ECO:0007669"/>
    <property type="project" value="InterPro"/>
</dbReference>
<evidence type="ECO:0000256" key="6">
    <source>
        <dbReference type="ARBA" id="ARBA00023049"/>
    </source>
</evidence>
<dbReference type="GO" id="GO:0006508">
    <property type="term" value="P:proteolysis"/>
    <property type="evidence" value="ECO:0007669"/>
    <property type="project" value="UniProtKB-KW"/>
</dbReference>
<dbReference type="PANTHER" id="PTHR11705">
    <property type="entry name" value="PROTEASE FAMILY M14 CARBOXYPEPTIDASE A,B"/>
    <property type="match status" value="1"/>
</dbReference>
<comment type="caution">
    <text evidence="10">The sequence shown here is derived from an EMBL/GenBank/DDBJ whole genome shotgun (WGS) entry which is preliminary data.</text>
</comment>
<protein>
    <recommendedName>
        <fullName evidence="9">Peptidase M14 domain-containing protein</fullName>
    </recommendedName>
</protein>
<keyword evidence="3" id="KW-0645">Protease</keyword>
<dbReference type="PROSITE" id="PS51257">
    <property type="entry name" value="PROKAR_LIPOPROTEIN"/>
    <property type="match status" value="1"/>
</dbReference>
<evidence type="ECO:0000256" key="5">
    <source>
        <dbReference type="ARBA" id="ARBA00022833"/>
    </source>
</evidence>
<keyword evidence="4" id="KW-0378">Hydrolase</keyword>
<keyword evidence="5" id="KW-0862">Zinc</keyword>
<dbReference type="Gene3D" id="3.40.630.10">
    <property type="entry name" value="Zn peptidases"/>
    <property type="match status" value="1"/>
</dbReference>
<keyword evidence="11" id="KW-1185">Reference proteome</keyword>
<evidence type="ECO:0000256" key="2">
    <source>
        <dbReference type="ARBA" id="ARBA00005988"/>
    </source>
</evidence>
<dbReference type="SUPFAM" id="SSF53187">
    <property type="entry name" value="Zn-dependent exopeptidases"/>
    <property type="match status" value="1"/>
</dbReference>
<sequence>MKQLANYSITLFLTALISLTGCITTVAQSGDFSDYDFRYHTYDETVTMLNELAEEYPQLVELYSIGKTATGQREMWMIEITNKDTGPASQKPGAYFDGNQHDNEVMGGEVATFLPYYFLSQYGEDEEITRLLDSRVLYILPLANPDGAEAYITGEVDWDPMDIDNADRLYGPGENGDDGPEDLDGDGEILKMRVENPDGDWKTYDADPRIMVRREEGDSTGTFYDLYDEGIDNDDDGEINNDPPHTRFITNRNYPGHWSSDDGQYRGAGDYPLDELNSRNIVEFIVHRPNIAMIESYHTTSGVHLRPFSARPTEDLPRKDLQDYTAILGMGTEITTYPQASIYHEFTTIDPDLTPEEQPGTRHGVFVDWGYLHHGIFSTTTELWTMEDFVNEVGWGEIPRDKPLFAIPGRYRRPDVQAKVLQWLDEHEGDPKLSGQKYVDWKTYEHPSLGEVELGGFTKYWLRNPPPGPYFKKVAVDQAEFAKRRGLLTPLVKIRDVEVERKGQNTWSVRAQIVNEGYLDTSMEQARFIGRAKPVELSLDSGNSDEHSTHEFPFLRGTRGSGFESFYYGEWEVEAPAGKEVTIKLWSKKGGEDEMSVVLK</sequence>
<evidence type="ECO:0000256" key="3">
    <source>
        <dbReference type="ARBA" id="ARBA00022670"/>
    </source>
</evidence>
<feature type="chain" id="PRO_5026859376" description="Peptidase M14 domain-containing protein" evidence="8">
    <location>
        <begin position="30"/>
        <end position="600"/>
    </location>
</feature>
<dbReference type="AlphaFoldDB" id="A0A6M1T7E9"/>
<keyword evidence="6" id="KW-0482">Metalloprotease</keyword>
<evidence type="ECO:0000256" key="7">
    <source>
        <dbReference type="PROSITE-ProRule" id="PRU01379"/>
    </source>
</evidence>
<organism evidence="10 11">
    <name type="scientific">Halalkalibaculum roseum</name>
    <dbReference type="NCBI Taxonomy" id="2709311"/>
    <lineage>
        <taxon>Bacteria</taxon>
        <taxon>Pseudomonadati</taxon>
        <taxon>Balneolota</taxon>
        <taxon>Balneolia</taxon>
        <taxon>Balneolales</taxon>
        <taxon>Balneolaceae</taxon>
        <taxon>Halalkalibaculum</taxon>
    </lineage>
</organism>
<dbReference type="RefSeq" id="WP_165143580.1">
    <property type="nucleotide sequence ID" value="NZ_JAALLT010000004.1"/>
</dbReference>
<feature type="active site" description="Proton donor/acceptor" evidence="7">
    <location>
        <position position="382"/>
    </location>
</feature>
<gene>
    <name evidence="10" type="ORF">G3570_14650</name>
</gene>
<dbReference type="GO" id="GO:0005615">
    <property type="term" value="C:extracellular space"/>
    <property type="evidence" value="ECO:0007669"/>
    <property type="project" value="TreeGrafter"/>
</dbReference>
<reference evidence="10 11" key="1">
    <citation type="submission" date="2020-02" db="EMBL/GenBank/DDBJ databases">
        <title>Balneolaceae bacterium YR4-1, complete genome.</title>
        <authorList>
            <person name="Li Y."/>
            <person name="Wu S."/>
        </authorList>
    </citation>
    <scope>NUCLEOTIDE SEQUENCE [LARGE SCALE GENOMIC DNA]</scope>
    <source>
        <strain evidence="10 11">YR4-1</strain>
    </source>
</reference>
<name>A0A6M1T7E9_9BACT</name>
<proteinExistence type="inferred from homology"/>
<comment type="cofactor">
    <cofactor evidence="1">
        <name>Zn(2+)</name>
        <dbReference type="ChEBI" id="CHEBI:29105"/>
    </cofactor>
</comment>
<dbReference type="EMBL" id="JAALLT010000004">
    <property type="protein sequence ID" value="NGP77885.1"/>
    <property type="molecule type" value="Genomic_DNA"/>
</dbReference>
<dbReference type="GO" id="GO:0004181">
    <property type="term" value="F:metallocarboxypeptidase activity"/>
    <property type="evidence" value="ECO:0007669"/>
    <property type="project" value="InterPro"/>
</dbReference>
<evidence type="ECO:0000256" key="8">
    <source>
        <dbReference type="SAM" id="SignalP"/>
    </source>
</evidence>
<dbReference type="CDD" id="cd06905">
    <property type="entry name" value="M14-like"/>
    <property type="match status" value="1"/>
</dbReference>
<accession>A0A6M1T7E9</accession>
<dbReference type="Pfam" id="PF00246">
    <property type="entry name" value="Peptidase_M14"/>
    <property type="match status" value="2"/>
</dbReference>
<evidence type="ECO:0000313" key="10">
    <source>
        <dbReference type="EMBL" id="NGP77885.1"/>
    </source>
</evidence>
<dbReference type="InterPro" id="IPR000834">
    <property type="entry name" value="Peptidase_M14"/>
</dbReference>
<dbReference type="PANTHER" id="PTHR11705:SF143">
    <property type="entry name" value="SLL0236 PROTEIN"/>
    <property type="match status" value="1"/>
</dbReference>
<comment type="similarity">
    <text evidence="2 7">Belongs to the peptidase M14 family.</text>
</comment>
<evidence type="ECO:0000256" key="4">
    <source>
        <dbReference type="ARBA" id="ARBA00022801"/>
    </source>
</evidence>
<feature type="domain" description="Peptidase M14" evidence="9">
    <location>
        <begin position="38"/>
        <end position="427"/>
    </location>
</feature>
<keyword evidence="8" id="KW-0732">Signal</keyword>
<evidence type="ECO:0000256" key="1">
    <source>
        <dbReference type="ARBA" id="ARBA00001947"/>
    </source>
</evidence>
<evidence type="ECO:0000313" key="11">
    <source>
        <dbReference type="Proteomes" id="UP000473278"/>
    </source>
</evidence>
<dbReference type="PROSITE" id="PS52035">
    <property type="entry name" value="PEPTIDASE_M14"/>
    <property type="match status" value="1"/>
</dbReference>